<name>A6K4Z0_RAT</name>
<reference evidence="2" key="1">
    <citation type="submission" date="2005-09" db="EMBL/GenBank/DDBJ databases">
        <authorList>
            <person name="Mural R.J."/>
            <person name="Li P.W."/>
            <person name="Adams M.D."/>
            <person name="Amanatides P.G."/>
            <person name="Baden-Tillson H."/>
            <person name="Barnstead M."/>
            <person name="Chin S.H."/>
            <person name="Dew I."/>
            <person name="Evans C.A."/>
            <person name="Ferriera S."/>
            <person name="Flanigan M."/>
            <person name="Fosler C."/>
            <person name="Glodek A."/>
            <person name="Gu Z."/>
            <person name="Holt R.A."/>
            <person name="Jennings D."/>
            <person name="Kraft C.L."/>
            <person name="Lu F."/>
            <person name="Nguyen T."/>
            <person name="Nusskern D.R."/>
            <person name="Pfannkoch C.M."/>
            <person name="Sitter C."/>
            <person name="Sutton G.G."/>
            <person name="Venter J.C."/>
            <person name="Wang Z."/>
            <person name="Woodage T."/>
            <person name="Zheng X.H."/>
            <person name="Zhong F."/>
        </authorList>
    </citation>
    <scope>NUCLEOTIDE SEQUENCE [LARGE SCALE GENOMIC DNA]</scope>
    <source>
        <strain>BN</strain>
        <strain evidence="2">Sprague-Dawley</strain>
    </source>
</reference>
<dbReference type="AlphaFoldDB" id="A6K4Z0"/>
<gene>
    <name evidence="1" type="ORF">rCG_49937</name>
</gene>
<dbReference type="Proteomes" id="UP000234681">
    <property type="component" value="Chromosome X"/>
</dbReference>
<evidence type="ECO:0000313" key="2">
    <source>
        <dbReference type="Proteomes" id="UP000234681"/>
    </source>
</evidence>
<evidence type="ECO:0000313" key="1">
    <source>
        <dbReference type="EMBL" id="EDL86158.1"/>
    </source>
</evidence>
<protein>
    <submittedName>
        <fullName evidence="1">RCG49937</fullName>
    </submittedName>
</protein>
<dbReference type="EMBL" id="CH474019">
    <property type="protein sequence ID" value="EDL86158.1"/>
    <property type="molecule type" value="Genomic_DNA"/>
</dbReference>
<organism evidence="1 2">
    <name type="scientific">Rattus norvegicus</name>
    <name type="common">Rat</name>
    <dbReference type="NCBI Taxonomy" id="10116"/>
    <lineage>
        <taxon>Eukaryota</taxon>
        <taxon>Metazoa</taxon>
        <taxon>Chordata</taxon>
        <taxon>Craniata</taxon>
        <taxon>Vertebrata</taxon>
        <taxon>Euteleostomi</taxon>
        <taxon>Mammalia</taxon>
        <taxon>Eutheria</taxon>
        <taxon>Euarchontoglires</taxon>
        <taxon>Glires</taxon>
        <taxon>Rodentia</taxon>
        <taxon>Myomorpha</taxon>
        <taxon>Muroidea</taxon>
        <taxon>Muridae</taxon>
        <taxon>Murinae</taxon>
        <taxon>Rattus</taxon>
    </lineage>
</organism>
<proteinExistence type="predicted"/>
<sequence>MGVPYCIINGKVRLGWLVLAEVLPSHRLTLKTRVLWIS</sequence>
<accession>A6K4Z0</accession>